<proteinExistence type="predicted"/>
<keyword evidence="1" id="KW-0812">Transmembrane</keyword>
<organism evidence="2 3">
    <name type="scientific">Intoshia linei</name>
    <dbReference type="NCBI Taxonomy" id="1819745"/>
    <lineage>
        <taxon>Eukaryota</taxon>
        <taxon>Metazoa</taxon>
        <taxon>Spiralia</taxon>
        <taxon>Lophotrochozoa</taxon>
        <taxon>Mesozoa</taxon>
        <taxon>Orthonectida</taxon>
        <taxon>Rhopaluridae</taxon>
        <taxon>Intoshia</taxon>
    </lineage>
</organism>
<name>A0A177B5I3_9BILA</name>
<dbReference type="PANTHER" id="PTHR12680:SF6">
    <property type="entry name" value="PROTEIN PHTF"/>
    <property type="match status" value="1"/>
</dbReference>
<feature type="transmembrane region" description="Helical" evidence="1">
    <location>
        <begin position="187"/>
        <end position="212"/>
    </location>
</feature>
<reference evidence="2 3" key="1">
    <citation type="submission" date="2016-04" db="EMBL/GenBank/DDBJ databases">
        <title>The genome of Intoshia linei affirms orthonectids as highly simplified spiralians.</title>
        <authorList>
            <person name="Mikhailov K.V."/>
            <person name="Slusarev G.S."/>
            <person name="Nikitin M.A."/>
            <person name="Logacheva M.D."/>
            <person name="Penin A."/>
            <person name="Aleoshin V."/>
            <person name="Panchin Y.V."/>
        </authorList>
    </citation>
    <scope>NUCLEOTIDE SEQUENCE [LARGE SCALE GENOMIC DNA]</scope>
    <source>
        <strain evidence="2">Intl2013</strain>
        <tissue evidence="2">Whole animal</tissue>
    </source>
</reference>
<keyword evidence="1" id="KW-1133">Transmembrane helix</keyword>
<keyword evidence="1" id="KW-0472">Membrane</keyword>
<comment type="caution">
    <text evidence="2">The sequence shown here is derived from an EMBL/GenBank/DDBJ whole genome shotgun (WGS) entry which is preliminary data.</text>
</comment>
<dbReference type="InterPro" id="IPR039775">
    <property type="entry name" value="PHTF1/2"/>
</dbReference>
<evidence type="ECO:0000256" key="1">
    <source>
        <dbReference type="SAM" id="Phobius"/>
    </source>
</evidence>
<dbReference type="Proteomes" id="UP000078046">
    <property type="component" value="Unassembled WGS sequence"/>
</dbReference>
<dbReference type="PANTHER" id="PTHR12680">
    <property type="entry name" value="PUTATIVE HOMEODOMAIN TRANSCRIPTION FACTOR PHTF"/>
    <property type="match status" value="1"/>
</dbReference>
<evidence type="ECO:0000313" key="3">
    <source>
        <dbReference type="Proteomes" id="UP000078046"/>
    </source>
</evidence>
<dbReference type="OrthoDB" id="10066656at2759"/>
<dbReference type="AlphaFoldDB" id="A0A177B5I3"/>
<dbReference type="EMBL" id="LWCA01000357">
    <property type="protein sequence ID" value="OAF68962.1"/>
    <property type="molecule type" value="Genomic_DNA"/>
</dbReference>
<evidence type="ECO:0000313" key="2">
    <source>
        <dbReference type="EMBL" id="OAF68962.1"/>
    </source>
</evidence>
<accession>A0A177B5I3</accession>
<protein>
    <submittedName>
        <fullName evidence="2">Uncharacterized protein</fullName>
    </submittedName>
</protein>
<feature type="transmembrane region" description="Helical" evidence="1">
    <location>
        <begin position="272"/>
        <end position="293"/>
    </location>
</feature>
<dbReference type="GO" id="GO:0005783">
    <property type="term" value="C:endoplasmic reticulum"/>
    <property type="evidence" value="ECO:0007669"/>
    <property type="project" value="InterPro"/>
</dbReference>
<feature type="transmembrane region" description="Helical" evidence="1">
    <location>
        <begin position="20"/>
        <end position="38"/>
    </location>
</feature>
<keyword evidence="3" id="KW-1185">Reference proteome</keyword>
<gene>
    <name evidence="2" type="ORF">A3Q56_03295</name>
</gene>
<sequence length="396" mass="46526">MHISPLVNYYKEKLPACLFVTHIYVSIIITIFHEYLIVHTNPLRKKQKLFPYSFYTAKPKKKQSNTNFQECKCNSKLENQKEILKKCLSTEDIRISLIDFKTINLNNQLSEWDDRINLGSTTEADESQEQKQKSETISNVSEIIRQKNKITCIVWRHYDSFKTEFSVVHIYKYIKERIKAIPFSMNFVIRCTILAICAYNRLITYILTFVILQLSEHEFNKRLFYVKHFFYLTSCNRSRKYCLPFIRLLSVRNIKGWFILRSLIKKKCTSSIIGTIVSSTFILTILIIGIMCVDVRKGNRINNKLKNYSILITEQINLYLRIDQKPHKKEKLMLSNNILKLSVTLLKELDRPFEISGLSANNFLYTITKVVLLSAFSAVFSELLGFKLKLHKIKIP</sequence>